<dbReference type="PANTHER" id="PTHR35010">
    <property type="entry name" value="BLL4672 PROTEIN-RELATED"/>
    <property type="match status" value="1"/>
</dbReference>
<accession>A0A3D9SRN6</accession>
<dbReference type="SMART" id="SM00530">
    <property type="entry name" value="HTH_XRE"/>
    <property type="match status" value="1"/>
</dbReference>
<reference evidence="2 3" key="1">
    <citation type="submission" date="2018-08" db="EMBL/GenBank/DDBJ databases">
        <title>Sequencing the genomes of 1000 actinobacteria strains.</title>
        <authorList>
            <person name="Klenk H.-P."/>
        </authorList>
    </citation>
    <scope>NUCLEOTIDE SEQUENCE [LARGE SCALE GENOMIC DNA]</scope>
    <source>
        <strain evidence="2 3">DSM 43927</strain>
    </source>
</reference>
<organism evidence="2 3">
    <name type="scientific">Thermomonospora umbrina</name>
    <dbReference type="NCBI Taxonomy" id="111806"/>
    <lineage>
        <taxon>Bacteria</taxon>
        <taxon>Bacillati</taxon>
        <taxon>Actinomycetota</taxon>
        <taxon>Actinomycetes</taxon>
        <taxon>Streptosporangiales</taxon>
        <taxon>Thermomonosporaceae</taxon>
        <taxon>Thermomonospora</taxon>
    </lineage>
</organism>
<feature type="domain" description="HTH cro/C1-type" evidence="1">
    <location>
        <begin position="34"/>
        <end position="81"/>
    </location>
</feature>
<evidence type="ECO:0000313" key="3">
    <source>
        <dbReference type="Proteomes" id="UP000256661"/>
    </source>
</evidence>
<dbReference type="InterPro" id="IPR001387">
    <property type="entry name" value="Cro/C1-type_HTH"/>
</dbReference>
<dbReference type="AlphaFoldDB" id="A0A3D9SRN6"/>
<dbReference type="Proteomes" id="UP000256661">
    <property type="component" value="Unassembled WGS sequence"/>
</dbReference>
<dbReference type="Gene3D" id="3.30.450.180">
    <property type="match status" value="1"/>
</dbReference>
<dbReference type="RefSeq" id="WP_116023746.1">
    <property type="nucleotide sequence ID" value="NZ_QTTT01000001.1"/>
</dbReference>
<keyword evidence="3" id="KW-1185">Reference proteome</keyword>
<dbReference type="Pfam" id="PF13560">
    <property type="entry name" value="HTH_31"/>
    <property type="match status" value="1"/>
</dbReference>
<dbReference type="CDD" id="cd00093">
    <property type="entry name" value="HTH_XRE"/>
    <property type="match status" value="1"/>
</dbReference>
<evidence type="ECO:0000313" key="2">
    <source>
        <dbReference type="EMBL" id="REE98267.1"/>
    </source>
</evidence>
<comment type="caution">
    <text evidence="2">The sequence shown here is derived from an EMBL/GenBank/DDBJ whole genome shotgun (WGS) entry which is preliminary data.</text>
</comment>
<dbReference type="PANTHER" id="PTHR35010:SF2">
    <property type="entry name" value="BLL4672 PROTEIN"/>
    <property type="match status" value="1"/>
</dbReference>
<name>A0A3D9SRN6_9ACTN</name>
<dbReference type="InterPro" id="IPR010982">
    <property type="entry name" value="Lambda_DNA-bd_dom_sf"/>
</dbReference>
<dbReference type="OrthoDB" id="4336585at2"/>
<protein>
    <submittedName>
        <fullName evidence="2">Helix-turn-helix protein</fullName>
    </submittedName>
</protein>
<dbReference type="Pfam" id="PF17765">
    <property type="entry name" value="MLTR_LBD"/>
    <property type="match status" value="1"/>
</dbReference>
<dbReference type="Gene3D" id="1.10.260.40">
    <property type="entry name" value="lambda repressor-like DNA-binding domains"/>
    <property type="match status" value="1"/>
</dbReference>
<dbReference type="InterPro" id="IPR041413">
    <property type="entry name" value="MLTR_LBD"/>
</dbReference>
<dbReference type="PROSITE" id="PS50943">
    <property type="entry name" value="HTH_CROC1"/>
    <property type="match status" value="1"/>
</dbReference>
<dbReference type="SUPFAM" id="SSF47413">
    <property type="entry name" value="lambda repressor-like DNA-binding domains"/>
    <property type="match status" value="1"/>
</dbReference>
<dbReference type="GO" id="GO:0003677">
    <property type="term" value="F:DNA binding"/>
    <property type="evidence" value="ECO:0007669"/>
    <property type="project" value="InterPro"/>
</dbReference>
<proteinExistence type="predicted"/>
<sequence length="287" mass="30610">MSTNELGAFLRSRRDAITPAQVGLPGGGRRRTPGLRRAELAAVAGISVEYLTRLEQGRDRHPSLQVITALAGALRLSPDDRELLRRTAKAADGSYACMLGHTPPTLTVRPTVRALLDGIAAPALVVNRLGDVVACTPAYERTAGPLGVLDAATPNLLRFVFTDARSRTAFPDWERVADEQVLQLRAASTLTDPHASELVEELTVAAGAAFTERLQAPPGHPLYAGITRLAHPEAGELRLAFEILDLPADDGQRLVVHLPADDTTAAALDRLTGRRPGALRAVRTANA</sequence>
<dbReference type="EMBL" id="QTTT01000001">
    <property type="protein sequence ID" value="REE98267.1"/>
    <property type="molecule type" value="Genomic_DNA"/>
</dbReference>
<evidence type="ECO:0000259" key="1">
    <source>
        <dbReference type="PROSITE" id="PS50943"/>
    </source>
</evidence>
<gene>
    <name evidence="2" type="ORF">DFJ69_3751</name>
</gene>